<accession>A0A3N2PMW1</accession>
<feature type="compositionally biased region" description="Pro residues" evidence="5">
    <location>
        <begin position="1064"/>
        <end position="1077"/>
    </location>
</feature>
<keyword evidence="8" id="KW-1185">Reference proteome</keyword>
<feature type="compositionally biased region" description="Polar residues" evidence="5">
    <location>
        <begin position="999"/>
        <end position="1014"/>
    </location>
</feature>
<dbReference type="InterPro" id="IPR011990">
    <property type="entry name" value="TPR-like_helical_dom_sf"/>
</dbReference>
<evidence type="ECO:0000313" key="8">
    <source>
        <dbReference type="Proteomes" id="UP000272025"/>
    </source>
</evidence>
<keyword evidence="4" id="KW-0963">Cytoplasm</keyword>
<dbReference type="OrthoDB" id="26282at2759"/>
<evidence type="ECO:0000256" key="3">
    <source>
        <dbReference type="ARBA" id="ARBA00023242"/>
    </source>
</evidence>
<feature type="compositionally biased region" description="Polar residues" evidence="5">
    <location>
        <begin position="78"/>
        <end position="90"/>
    </location>
</feature>
<dbReference type="SUPFAM" id="SSF48452">
    <property type="entry name" value="TPR-like"/>
    <property type="match status" value="2"/>
</dbReference>
<reference evidence="7 8" key="1">
    <citation type="journal article" date="2018" name="Mol. Ecol.">
        <title>The obligate alkalophilic soda-lake fungus Sodiomyces alkalinus has shifted to a protein diet.</title>
        <authorList>
            <person name="Grum-Grzhimaylo A.A."/>
            <person name="Falkoski D.L."/>
            <person name="van den Heuvel J."/>
            <person name="Valero-Jimenez C.A."/>
            <person name="Min B."/>
            <person name="Choi I.G."/>
            <person name="Lipzen A."/>
            <person name="Daum C.G."/>
            <person name="Aanen D.K."/>
            <person name="Tsang A."/>
            <person name="Henrissat B."/>
            <person name="Bilanenko E.N."/>
            <person name="de Vries R.P."/>
            <person name="van Kan J.A.L."/>
            <person name="Grigoriev I.V."/>
            <person name="Debets A.J.M."/>
        </authorList>
    </citation>
    <scope>NUCLEOTIDE SEQUENCE [LARGE SCALE GENOMIC DNA]</scope>
    <source>
        <strain evidence="7 8">F11</strain>
    </source>
</reference>
<gene>
    <name evidence="7" type="ORF">SODALDRAFT_337076</name>
</gene>
<feature type="region of interest" description="Disordered" evidence="5">
    <location>
        <begin position="819"/>
        <end position="898"/>
    </location>
</feature>
<feature type="region of interest" description="Disordered" evidence="5">
    <location>
        <begin position="943"/>
        <end position="1084"/>
    </location>
</feature>
<dbReference type="InterPro" id="IPR045243">
    <property type="entry name" value="Rna14-like"/>
</dbReference>
<evidence type="ECO:0000256" key="4">
    <source>
        <dbReference type="RuleBase" id="RU369035"/>
    </source>
</evidence>
<proteinExistence type="predicted"/>
<feature type="region of interest" description="Disordered" evidence="5">
    <location>
        <begin position="1"/>
        <end position="151"/>
    </location>
</feature>
<evidence type="ECO:0000259" key="6">
    <source>
        <dbReference type="Pfam" id="PF05843"/>
    </source>
</evidence>
<evidence type="ECO:0000256" key="2">
    <source>
        <dbReference type="ARBA" id="ARBA00022737"/>
    </source>
</evidence>
<dbReference type="Proteomes" id="UP000272025">
    <property type="component" value="Unassembled WGS sequence"/>
</dbReference>
<feature type="region of interest" description="Disordered" evidence="5">
    <location>
        <begin position="164"/>
        <end position="188"/>
    </location>
</feature>
<dbReference type="GO" id="GO:0180010">
    <property type="term" value="P:co-transcriptional mRNA 3'-end processing, cleavage and polyadenylation pathway"/>
    <property type="evidence" value="ECO:0007669"/>
    <property type="project" value="UniProtKB-UniRule"/>
</dbReference>
<protein>
    <recommendedName>
        <fullName evidence="4">mRNA 3'-end-processing protein RNA14</fullName>
    </recommendedName>
</protein>
<dbReference type="AlphaFoldDB" id="A0A3N2PMW1"/>
<dbReference type="GO" id="GO:0005737">
    <property type="term" value="C:cytoplasm"/>
    <property type="evidence" value="ECO:0007669"/>
    <property type="project" value="UniProtKB-SubCell"/>
</dbReference>
<dbReference type="GO" id="GO:0003729">
    <property type="term" value="F:mRNA binding"/>
    <property type="evidence" value="ECO:0007669"/>
    <property type="project" value="TreeGrafter"/>
</dbReference>
<dbReference type="EMBL" id="ML119060">
    <property type="protein sequence ID" value="ROT35770.1"/>
    <property type="molecule type" value="Genomic_DNA"/>
</dbReference>
<evidence type="ECO:0000256" key="5">
    <source>
        <dbReference type="SAM" id="MobiDB-lite"/>
    </source>
</evidence>
<keyword evidence="3 4" id="KW-0539">Nucleus</keyword>
<feature type="compositionally biased region" description="Acidic residues" evidence="5">
    <location>
        <begin position="53"/>
        <end position="75"/>
    </location>
</feature>
<sequence>MTSEHSGDEHSLESEAWEGEEAGYGVANEDQLSDQQAQDPNFPVARASHGDEKEEEEEGEDGADDGADDGGEYDPESISISPAQPCSEPSQPAAKAASPKPKPVKPKTSGGFLVGDSDDEDDVPPPNNLAGQVINVPQGRPPNASHSPSQEPIAASATLLNNGDQIASADPSTSVPHQAPLVSDSRNPSDLISRLENRIKEDPRGDMDAWLALIAEHRRLNQTDALRHAYERFVEVFPQAADIWVQWINLELDCMNTTAAESLFQRSLLSVPNVQLWTTYINYIRRRNDLTKDSNGQARQVINQSYEFVIDNVGVDRDSGQLWKDWIQFIKSGPGQVGGSGWQDQQKMDQLRRAYHRAITVPMGSLTELWKDYDQFELSLNKTTGRQFIQKRSPGYMTAKSSSLQLDRKTSRLHRTTLPRLPPAPGFAGDREFMEQVGLWKQWIQWEKEDPLVLKDEEPEAYKQRILYVYKQALMALRFWPEMWVDAAEWCYDNNIFKDGSDLGMKFLTDGIEANPESVLLALKHGDRIEMTFPASDSEESKAARAKAVRAPYDQVLDTLYKMMQKLKEREKNELAQIERLAAAQRPVPNEDDKDEDNEAGIHNLPQRPGHDERLRAVKQGFAVQTDLLKRTISFVWIALCRAMRRTQGKGSPTSGLRQVFTEARGKGQLTSDVYVAVALIESVVYKDAAGGKIFDRGSKLFPEDEDFMLEYIKFLHSKDDTTNARVVFETCVNRLTQKPEKKDRAKRLYMYFHKYESQYGELASIVKLEKRMAELWPDDPKLSHFSNRHSVASFDPIAYRLIVSPAIQMRPNIMPSIEQPASSVRNSPLPLPAAAPATARQTASPAPPHFVVTASPKRPLPADDQEEFNRPRKLARGESPLKGAAGRRLDQQRRNHGAPVSRDITFFLGILPPAHTYNSQLFKSANMVNLIRDTTIPDYSTWKANQDPGARQSNVLQSRVSAPTASHGRQASGGDYPPYGTYPSGGRDSPNPRPLSPYNGNVGQRVASQSGYRNSPLRPESGAGFEGTSPGYRQEVPLYQQAPPGQWASPASGPYEGSAAPSWAPPPAGYGAPPPQQYGQYQY</sequence>
<dbReference type="Gene3D" id="1.25.40.1040">
    <property type="match status" value="2"/>
</dbReference>
<feature type="compositionally biased region" description="Acidic residues" evidence="5">
    <location>
        <begin position="590"/>
        <end position="599"/>
    </location>
</feature>
<evidence type="ECO:0000256" key="1">
    <source>
        <dbReference type="ARBA" id="ARBA00002863"/>
    </source>
</evidence>
<feature type="compositionally biased region" description="Basic and acidic residues" evidence="5">
    <location>
        <begin position="1"/>
        <end position="13"/>
    </location>
</feature>
<organism evidence="7 8">
    <name type="scientific">Sodiomyces alkalinus (strain CBS 110278 / VKM F-3762 / F11)</name>
    <name type="common">Alkaliphilic filamentous fungus</name>
    <dbReference type="NCBI Taxonomy" id="1314773"/>
    <lineage>
        <taxon>Eukaryota</taxon>
        <taxon>Fungi</taxon>
        <taxon>Dikarya</taxon>
        <taxon>Ascomycota</taxon>
        <taxon>Pezizomycotina</taxon>
        <taxon>Sordariomycetes</taxon>
        <taxon>Hypocreomycetidae</taxon>
        <taxon>Glomerellales</taxon>
        <taxon>Plectosphaerellaceae</taxon>
        <taxon>Sodiomyces</taxon>
    </lineage>
</organism>
<dbReference type="GO" id="GO:0005634">
    <property type="term" value="C:nucleus"/>
    <property type="evidence" value="ECO:0007669"/>
    <property type="project" value="UniProtKB-SubCell"/>
</dbReference>
<feature type="compositionally biased region" description="Low complexity" evidence="5">
    <location>
        <begin position="833"/>
        <end position="845"/>
    </location>
</feature>
<feature type="compositionally biased region" description="Polar residues" evidence="5">
    <location>
        <begin position="952"/>
        <end position="970"/>
    </location>
</feature>
<dbReference type="GeneID" id="39581122"/>
<dbReference type="PANTHER" id="PTHR19980:SF0">
    <property type="entry name" value="CLEAVAGE STIMULATION FACTOR SUBUNIT 3"/>
    <property type="match status" value="1"/>
</dbReference>
<evidence type="ECO:0000313" key="7">
    <source>
        <dbReference type="EMBL" id="ROT35770.1"/>
    </source>
</evidence>
<dbReference type="SMART" id="SM00386">
    <property type="entry name" value="HAT"/>
    <property type="match status" value="5"/>
</dbReference>
<dbReference type="STRING" id="1314773.A0A3N2PMW1"/>
<keyword evidence="2" id="KW-0677">Repeat</keyword>
<dbReference type="InterPro" id="IPR008847">
    <property type="entry name" value="Suf"/>
</dbReference>
<name>A0A3N2PMW1_SODAK</name>
<feature type="compositionally biased region" description="Polar residues" evidence="5">
    <location>
        <begin position="164"/>
        <end position="176"/>
    </location>
</feature>
<feature type="domain" description="Suppressor of forked" evidence="6">
    <location>
        <begin position="192"/>
        <end position="799"/>
    </location>
</feature>
<feature type="region of interest" description="Disordered" evidence="5">
    <location>
        <begin position="582"/>
        <end position="612"/>
    </location>
</feature>
<dbReference type="RefSeq" id="XP_028463576.1">
    <property type="nucleotide sequence ID" value="XM_028612644.1"/>
</dbReference>
<keyword evidence="4" id="KW-0507">mRNA processing</keyword>
<comment type="function">
    <text evidence="1 4">Component of the cleavage factor IA (CFIA) complex, which is involved in the endonucleolytic cleavage during polyadenylation-dependent pre-mRNA 3'-end formation.</text>
</comment>
<dbReference type="PANTHER" id="PTHR19980">
    <property type="entry name" value="RNA CLEAVAGE STIMULATION FACTOR"/>
    <property type="match status" value="1"/>
</dbReference>
<dbReference type="InterPro" id="IPR003107">
    <property type="entry name" value="HAT"/>
</dbReference>
<comment type="subcellular location">
    <subcellularLocation>
        <location evidence="4">Nucleus</location>
    </subcellularLocation>
    <subcellularLocation>
        <location evidence="4">Cytoplasm</location>
    </subcellularLocation>
    <text evidence="4">Nucleus and/or cytoplasm.</text>
</comment>
<dbReference type="Pfam" id="PF05843">
    <property type="entry name" value="Suf"/>
    <property type="match status" value="1"/>
</dbReference>